<dbReference type="AlphaFoldDB" id="A0AAE1GXR9"/>
<dbReference type="SMART" id="SM00343">
    <property type="entry name" value="ZnF_C2HC"/>
    <property type="match status" value="2"/>
</dbReference>
<dbReference type="SUPFAM" id="SSF57756">
    <property type="entry name" value="Retrovirus zinc finger-like domains"/>
    <property type="match status" value="1"/>
</dbReference>
<dbReference type="Gene3D" id="3.30.70.270">
    <property type="match status" value="2"/>
</dbReference>
<feature type="domain" description="Reverse transcriptase" evidence="9">
    <location>
        <begin position="515"/>
        <end position="693"/>
    </location>
</feature>
<dbReference type="PROSITE" id="PS50158">
    <property type="entry name" value="ZF_CCHC"/>
    <property type="match status" value="1"/>
</dbReference>
<keyword evidence="2" id="KW-0645">Protease</keyword>
<dbReference type="GO" id="GO:0003677">
    <property type="term" value="F:DNA binding"/>
    <property type="evidence" value="ECO:0007669"/>
    <property type="project" value="UniProtKB-KW"/>
</dbReference>
<organism evidence="10 11">
    <name type="scientific">Frankliniella fusca</name>
    <dbReference type="NCBI Taxonomy" id="407009"/>
    <lineage>
        <taxon>Eukaryota</taxon>
        <taxon>Metazoa</taxon>
        <taxon>Ecdysozoa</taxon>
        <taxon>Arthropoda</taxon>
        <taxon>Hexapoda</taxon>
        <taxon>Insecta</taxon>
        <taxon>Pterygota</taxon>
        <taxon>Neoptera</taxon>
        <taxon>Paraneoptera</taxon>
        <taxon>Thysanoptera</taxon>
        <taxon>Terebrantia</taxon>
        <taxon>Thripoidea</taxon>
        <taxon>Thripidae</taxon>
        <taxon>Frankliniella</taxon>
    </lineage>
</organism>
<dbReference type="SUPFAM" id="SSF50630">
    <property type="entry name" value="Acid proteases"/>
    <property type="match status" value="1"/>
</dbReference>
<evidence type="ECO:0000313" key="10">
    <source>
        <dbReference type="EMBL" id="KAK3909810.1"/>
    </source>
</evidence>
<dbReference type="SUPFAM" id="SSF56672">
    <property type="entry name" value="DNA/RNA polymerases"/>
    <property type="match status" value="1"/>
</dbReference>
<dbReference type="GO" id="GO:0003964">
    <property type="term" value="F:RNA-directed DNA polymerase activity"/>
    <property type="evidence" value="ECO:0007669"/>
    <property type="project" value="UniProtKB-EC"/>
</dbReference>
<evidence type="ECO:0000256" key="5">
    <source>
        <dbReference type="ARBA" id="ARBA00023125"/>
    </source>
</evidence>
<dbReference type="Proteomes" id="UP001219518">
    <property type="component" value="Unassembled WGS sequence"/>
</dbReference>
<accession>A0AAE1GXR9</accession>
<dbReference type="InterPro" id="IPR043502">
    <property type="entry name" value="DNA/RNA_pol_sf"/>
</dbReference>
<keyword evidence="6" id="KW-0862">Zinc</keyword>
<dbReference type="GO" id="GO:0008270">
    <property type="term" value="F:zinc ion binding"/>
    <property type="evidence" value="ECO:0007669"/>
    <property type="project" value="UniProtKB-KW"/>
</dbReference>
<dbReference type="EC" id="2.7.7.49" evidence="1"/>
<dbReference type="PANTHER" id="PTHR37984">
    <property type="entry name" value="PROTEIN CBG26694"/>
    <property type="match status" value="1"/>
</dbReference>
<dbReference type="FunFam" id="3.30.70.270:FF:000020">
    <property type="entry name" value="Transposon Tf2-6 polyprotein-like Protein"/>
    <property type="match status" value="1"/>
</dbReference>
<dbReference type="InterPro" id="IPR021109">
    <property type="entry name" value="Peptidase_aspartic_dom_sf"/>
</dbReference>
<dbReference type="InterPro" id="IPR001878">
    <property type="entry name" value="Znf_CCHC"/>
</dbReference>
<evidence type="ECO:0000256" key="4">
    <source>
        <dbReference type="ARBA" id="ARBA00022801"/>
    </source>
</evidence>
<protein>
    <recommendedName>
        <fullName evidence="1">RNA-directed DNA polymerase</fullName>
        <ecNumber evidence="1">2.7.7.49</ecNumber>
    </recommendedName>
</protein>
<evidence type="ECO:0000256" key="1">
    <source>
        <dbReference type="ARBA" id="ARBA00012493"/>
    </source>
</evidence>
<dbReference type="Gene3D" id="4.10.60.10">
    <property type="entry name" value="Zinc finger, CCHC-type"/>
    <property type="match status" value="1"/>
</dbReference>
<feature type="domain" description="CCHC-type" evidence="7">
    <location>
        <begin position="216"/>
        <end position="229"/>
    </location>
</feature>
<evidence type="ECO:0000256" key="2">
    <source>
        <dbReference type="ARBA" id="ARBA00022670"/>
    </source>
</evidence>
<dbReference type="CDD" id="cd01647">
    <property type="entry name" value="RT_LTR"/>
    <property type="match status" value="1"/>
</dbReference>
<dbReference type="InterPro" id="IPR043128">
    <property type="entry name" value="Rev_trsase/Diguanyl_cyclase"/>
</dbReference>
<dbReference type="GO" id="GO:0006508">
    <property type="term" value="P:proteolysis"/>
    <property type="evidence" value="ECO:0007669"/>
    <property type="project" value="UniProtKB-KW"/>
</dbReference>
<dbReference type="Gene3D" id="3.10.10.10">
    <property type="entry name" value="HIV Type 1 Reverse Transcriptase, subunit A, domain 1"/>
    <property type="match status" value="1"/>
</dbReference>
<evidence type="ECO:0000256" key="3">
    <source>
        <dbReference type="ARBA" id="ARBA00022750"/>
    </source>
</evidence>
<dbReference type="Pfam" id="PF17919">
    <property type="entry name" value="RT_RNaseH_2"/>
    <property type="match status" value="1"/>
</dbReference>
<evidence type="ECO:0000256" key="6">
    <source>
        <dbReference type="PROSITE-ProRule" id="PRU00047"/>
    </source>
</evidence>
<keyword evidence="6" id="KW-0863">Zinc-finger</keyword>
<reference evidence="10" key="1">
    <citation type="submission" date="2021-07" db="EMBL/GenBank/DDBJ databases">
        <authorList>
            <person name="Catto M.A."/>
            <person name="Jacobson A."/>
            <person name="Kennedy G."/>
            <person name="Labadie P."/>
            <person name="Hunt B.G."/>
            <person name="Srinivasan R."/>
        </authorList>
    </citation>
    <scope>NUCLEOTIDE SEQUENCE</scope>
    <source>
        <strain evidence="10">PL_HMW_Pooled</strain>
        <tissue evidence="10">Head</tissue>
    </source>
</reference>
<keyword evidence="3" id="KW-0064">Aspartyl protease</keyword>
<keyword evidence="6" id="KW-0479">Metal-binding</keyword>
<evidence type="ECO:0000313" key="11">
    <source>
        <dbReference type="Proteomes" id="UP001219518"/>
    </source>
</evidence>
<dbReference type="InterPro" id="IPR050951">
    <property type="entry name" value="Retrovirus_Pol_polyprotein"/>
</dbReference>
<name>A0AAE1GXR9_9NEOP</name>
<sequence>MAEKPPVWFSIKTPERLSEFLEELDLYIDFKGVTNEIQKRGILCQFICVETKRRLREWIHPLTLTLCPYVRLIEVLKDNIKPSVNRDVLFNTLVTRFQQEGESGEAYAAELMRLSENLDFGWNAKLLVTYQLKRGVKDRLVQERLYGDPEITLDKAIELIKAAESSKACICSLQQVSEVNLMYSKRKSVQNKTIQNQAQKPNGKQVVNNSKPSIYCYRCGESGHVTKSCSHKYKECVCTHCKKVGHLVAACKGKKTEKKKAETNLLEMQIPLPVLHNYRDLEGNILTSTNGASSSSSVPEPPFLDIRGGFSDLYSIRCDLQVDPLFITLMANGKEVTFQIDDGAAKTVMSESEFRRTFGDIPLESARVALTTWGSKEAILETYQAYVEVTFRGKTFSLPIIITKDQAGDTPNLLGRNWISALYGPDFLEKSYQVGRYAVHNLQSDPIPEVTPGNLLRWVHTFPAVSGKGTGRYNGPPAHFGVPPGTQPKYHYARSVPFALSARVEEAIDAKVAAGVWVPVEPTEVSWATALVPIPKKNGEIRLCADYKSTINPVLQPDTYTSPSVNEILAMAAGCEVFAELDAKEAYLQIPLTLETSMLMVVNTKKGLFRPTTLQFGVQVAPGIFQRIMDGLLGSSKQVMVYQDNIYIFSPSFQEHVSKLKEVLGKLSAAGISLNKEKCTWAASSINVLGYAIDKNGVHPTDEKIKAVAGFASPKDVQQLQSILGTIAFHSRFFKDQANILEPLYRLLDKEKKWEWTQVHEDALNKVKEVLTSKPMLHHYSLQLPVSVVADASMVGLGAVLNHLVVNKDGSVTEHPVCYASRTMSPVERRYSQLDREALSLIFAVTHFHQYLYGRHFSLFTDHKPLVEIFRPGAPLPDHLSPRMVRWALKLGSMDLDLKYRPGKFMASADMLSRNPQEQDSQEDHEPVCAFLLSDKSSEYPLTSKPSQK</sequence>
<keyword evidence="5" id="KW-0238">DNA-binding</keyword>
<dbReference type="PROSITE" id="PS50175">
    <property type="entry name" value="ASP_PROT_RETROV"/>
    <property type="match status" value="1"/>
</dbReference>
<proteinExistence type="predicted"/>
<evidence type="ECO:0000259" key="7">
    <source>
        <dbReference type="PROSITE" id="PS50158"/>
    </source>
</evidence>
<keyword evidence="11" id="KW-1185">Reference proteome</keyword>
<comment type="caution">
    <text evidence="10">The sequence shown here is derived from an EMBL/GenBank/DDBJ whole genome shotgun (WGS) entry which is preliminary data.</text>
</comment>
<dbReference type="Gene3D" id="2.40.70.10">
    <property type="entry name" value="Acid Proteases"/>
    <property type="match status" value="1"/>
</dbReference>
<feature type="domain" description="Peptidase A2" evidence="8">
    <location>
        <begin position="336"/>
        <end position="418"/>
    </location>
</feature>
<keyword evidence="4" id="KW-0378">Hydrolase</keyword>
<dbReference type="PROSITE" id="PS50878">
    <property type="entry name" value="RT_POL"/>
    <property type="match status" value="1"/>
</dbReference>
<evidence type="ECO:0000259" key="9">
    <source>
        <dbReference type="PROSITE" id="PS50878"/>
    </source>
</evidence>
<dbReference type="GO" id="GO:0004190">
    <property type="term" value="F:aspartic-type endopeptidase activity"/>
    <property type="evidence" value="ECO:0007669"/>
    <property type="project" value="UniProtKB-KW"/>
</dbReference>
<dbReference type="EMBL" id="JAHWGI010000122">
    <property type="protein sequence ID" value="KAK3909810.1"/>
    <property type="molecule type" value="Genomic_DNA"/>
</dbReference>
<dbReference type="InterPro" id="IPR000477">
    <property type="entry name" value="RT_dom"/>
</dbReference>
<evidence type="ECO:0000259" key="8">
    <source>
        <dbReference type="PROSITE" id="PS50175"/>
    </source>
</evidence>
<dbReference type="CDD" id="cd09274">
    <property type="entry name" value="RNase_HI_RT_Ty3"/>
    <property type="match status" value="1"/>
</dbReference>
<dbReference type="InterPro" id="IPR001995">
    <property type="entry name" value="Peptidase_A2_cat"/>
</dbReference>
<dbReference type="Pfam" id="PF00078">
    <property type="entry name" value="RVT_1"/>
    <property type="match status" value="1"/>
</dbReference>
<dbReference type="PANTHER" id="PTHR37984:SF9">
    <property type="entry name" value="INTEGRASE CATALYTIC DOMAIN-CONTAINING PROTEIN"/>
    <property type="match status" value="1"/>
</dbReference>
<reference evidence="10" key="2">
    <citation type="journal article" date="2023" name="BMC Genomics">
        <title>Pest status, molecular evolution, and epigenetic factors derived from the genome assembly of Frankliniella fusca, a thysanopteran phytovirus vector.</title>
        <authorList>
            <person name="Catto M.A."/>
            <person name="Labadie P.E."/>
            <person name="Jacobson A.L."/>
            <person name="Kennedy G.G."/>
            <person name="Srinivasan R."/>
            <person name="Hunt B.G."/>
        </authorList>
    </citation>
    <scope>NUCLEOTIDE SEQUENCE</scope>
    <source>
        <strain evidence="10">PL_HMW_Pooled</strain>
    </source>
</reference>
<gene>
    <name evidence="10" type="ORF">KUF71_019819</name>
</gene>
<dbReference type="InterPro" id="IPR036875">
    <property type="entry name" value="Znf_CCHC_sf"/>
</dbReference>
<dbReference type="InterPro" id="IPR041577">
    <property type="entry name" value="RT_RNaseH_2"/>
</dbReference>